<dbReference type="EMBL" id="CP036275">
    <property type="protein sequence ID" value="QDU39778.1"/>
    <property type="molecule type" value="Genomic_DNA"/>
</dbReference>
<dbReference type="InterPro" id="IPR013783">
    <property type="entry name" value="Ig-like_fold"/>
</dbReference>
<dbReference type="Proteomes" id="UP000320496">
    <property type="component" value="Chromosome"/>
</dbReference>
<dbReference type="KEGG" id="mri:Mal4_41250"/>
<feature type="transmembrane region" description="Helical" evidence="1">
    <location>
        <begin position="151"/>
        <end position="171"/>
    </location>
</feature>
<proteinExistence type="predicted"/>
<organism evidence="4 5">
    <name type="scientific">Maioricimonas rarisocia</name>
    <dbReference type="NCBI Taxonomy" id="2528026"/>
    <lineage>
        <taxon>Bacteria</taxon>
        <taxon>Pseudomonadati</taxon>
        <taxon>Planctomycetota</taxon>
        <taxon>Planctomycetia</taxon>
        <taxon>Planctomycetales</taxon>
        <taxon>Planctomycetaceae</taxon>
        <taxon>Maioricimonas</taxon>
    </lineage>
</organism>
<dbReference type="InterPro" id="IPR046642">
    <property type="entry name" value="DUF6754"/>
</dbReference>
<evidence type="ECO:0000259" key="3">
    <source>
        <dbReference type="PROSITE" id="PS50853"/>
    </source>
</evidence>
<dbReference type="AlphaFoldDB" id="A0A517ZBD5"/>
<accession>A0A517ZBD5</accession>
<keyword evidence="1" id="KW-1133">Transmembrane helix</keyword>
<dbReference type="SMART" id="SM00060">
    <property type="entry name" value="FN3"/>
    <property type="match status" value="1"/>
</dbReference>
<feature type="signal peptide" evidence="2">
    <location>
        <begin position="1"/>
        <end position="34"/>
    </location>
</feature>
<evidence type="ECO:0000313" key="4">
    <source>
        <dbReference type="EMBL" id="QDU39778.1"/>
    </source>
</evidence>
<protein>
    <recommendedName>
        <fullName evidence="3">Fibronectin type-III domain-containing protein</fullName>
    </recommendedName>
</protein>
<evidence type="ECO:0000256" key="1">
    <source>
        <dbReference type="SAM" id="Phobius"/>
    </source>
</evidence>
<feature type="domain" description="Fibronectin type-III" evidence="3">
    <location>
        <begin position="40"/>
        <end position="145"/>
    </location>
</feature>
<dbReference type="Pfam" id="PF20539">
    <property type="entry name" value="DUF6754"/>
    <property type="match status" value="1"/>
</dbReference>
<sequence precursor="true">MSIVTRQFSKQLHACRHAVLCWLLLAAMPPMLQADDPPAAPGSLSAVDHPNDVGNAIDLTWEPSPDDRPDVKPPRVIQYVIFRQEVDGDGEWLPVGEQTYGTTTYSDKQVERGHSYLYRVVAVSPEGARSQPAATTEPATPTMQWFRKDRAWFAIIVVFVCGSVVLFISLAKRGHDLYVRPIPGLEAVDEAVGRATEMGRECLFVPGIQDINDIQTVAGLTVLGRVATHIAEYDADLDVPTARSLVMTAARETVEASYLSAGRPDSFNEDDIYYLTDEQFGYVAGVTGKMVRDKPAACFYMGAFYAESLLLAETGNAVGAIQVAGTAMPSQLPFFVAACDYTLIGEEFFAASAYLSGEPFQLGTLRGQDVGKLLGGALLLVGCTVMTIAVFNPDGTAAAIAGFIKNHILGGAGFLP</sequence>
<dbReference type="Gene3D" id="2.60.40.10">
    <property type="entry name" value="Immunoglobulins"/>
    <property type="match status" value="1"/>
</dbReference>
<dbReference type="SUPFAM" id="SSF49265">
    <property type="entry name" value="Fibronectin type III"/>
    <property type="match status" value="1"/>
</dbReference>
<keyword evidence="5" id="KW-1185">Reference proteome</keyword>
<feature type="chain" id="PRO_5021737104" description="Fibronectin type-III domain-containing protein" evidence="2">
    <location>
        <begin position="35"/>
        <end position="416"/>
    </location>
</feature>
<dbReference type="PROSITE" id="PS50853">
    <property type="entry name" value="FN3"/>
    <property type="match status" value="1"/>
</dbReference>
<keyword evidence="1" id="KW-0812">Transmembrane</keyword>
<dbReference type="InterPro" id="IPR036116">
    <property type="entry name" value="FN3_sf"/>
</dbReference>
<dbReference type="CDD" id="cd00063">
    <property type="entry name" value="FN3"/>
    <property type="match status" value="1"/>
</dbReference>
<keyword evidence="1" id="KW-0472">Membrane</keyword>
<name>A0A517ZBD5_9PLAN</name>
<evidence type="ECO:0000256" key="2">
    <source>
        <dbReference type="SAM" id="SignalP"/>
    </source>
</evidence>
<dbReference type="InterPro" id="IPR003961">
    <property type="entry name" value="FN3_dom"/>
</dbReference>
<evidence type="ECO:0000313" key="5">
    <source>
        <dbReference type="Proteomes" id="UP000320496"/>
    </source>
</evidence>
<keyword evidence="2" id="KW-0732">Signal</keyword>
<gene>
    <name evidence="4" type="ORF">Mal4_41250</name>
</gene>
<reference evidence="4 5" key="1">
    <citation type="submission" date="2019-02" db="EMBL/GenBank/DDBJ databases">
        <title>Deep-cultivation of Planctomycetes and their phenomic and genomic characterization uncovers novel biology.</title>
        <authorList>
            <person name="Wiegand S."/>
            <person name="Jogler M."/>
            <person name="Boedeker C."/>
            <person name="Pinto D."/>
            <person name="Vollmers J."/>
            <person name="Rivas-Marin E."/>
            <person name="Kohn T."/>
            <person name="Peeters S.H."/>
            <person name="Heuer A."/>
            <person name="Rast P."/>
            <person name="Oberbeckmann S."/>
            <person name="Bunk B."/>
            <person name="Jeske O."/>
            <person name="Meyerdierks A."/>
            <person name="Storesund J.E."/>
            <person name="Kallscheuer N."/>
            <person name="Luecker S."/>
            <person name="Lage O.M."/>
            <person name="Pohl T."/>
            <person name="Merkel B.J."/>
            <person name="Hornburger P."/>
            <person name="Mueller R.-W."/>
            <person name="Bruemmer F."/>
            <person name="Labrenz M."/>
            <person name="Spormann A.M."/>
            <person name="Op den Camp H."/>
            <person name="Overmann J."/>
            <person name="Amann R."/>
            <person name="Jetten M.S.M."/>
            <person name="Mascher T."/>
            <person name="Medema M.H."/>
            <person name="Devos D.P."/>
            <person name="Kaster A.-K."/>
            <person name="Ovreas L."/>
            <person name="Rohde M."/>
            <person name="Galperin M.Y."/>
            <person name="Jogler C."/>
        </authorList>
    </citation>
    <scope>NUCLEOTIDE SEQUENCE [LARGE SCALE GENOMIC DNA]</scope>
    <source>
        <strain evidence="4 5">Mal4</strain>
    </source>
</reference>